<evidence type="ECO:0000313" key="3">
    <source>
        <dbReference type="Proteomes" id="UP000529637"/>
    </source>
</evidence>
<accession>A0A7Y6NRE3</accession>
<comment type="caution">
    <text evidence="2">The sequence shown here is derived from an EMBL/GenBank/DDBJ whole genome shotgun (WGS) entry which is preliminary data.</text>
</comment>
<sequence length="98" mass="10209">MNDWIGVLLSLPATSAPLHMARASGRPTTPAAAMALAVRTMLLETHGARAPPNAATAEPSPDDQERVKSAPLVLPAPERPWEDAARSASAHHLAPCAC</sequence>
<gene>
    <name evidence="2" type="ORF">HQN59_19390</name>
</gene>
<dbReference type="RefSeq" id="WP_176070776.1">
    <property type="nucleotide sequence ID" value="NZ_JABWMJ010000010.1"/>
</dbReference>
<dbReference type="EMBL" id="JABWMJ010000010">
    <property type="protein sequence ID" value="NUZ07933.1"/>
    <property type="molecule type" value="Genomic_DNA"/>
</dbReference>
<evidence type="ECO:0000313" key="2">
    <source>
        <dbReference type="EMBL" id="NUZ07933.1"/>
    </source>
</evidence>
<dbReference type="AlphaFoldDB" id="A0A7Y6NRE3"/>
<dbReference type="Proteomes" id="UP000529637">
    <property type="component" value="Unassembled WGS sequence"/>
</dbReference>
<protein>
    <submittedName>
        <fullName evidence="2">Uncharacterized protein</fullName>
    </submittedName>
</protein>
<proteinExistence type="predicted"/>
<organism evidence="2 3">
    <name type="scientific">Piscinibacter koreensis</name>
    <dbReference type="NCBI Taxonomy" id="2742824"/>
    <lineage>
        <taxon>Bacteria</taxon>
        <taxon>Pseudomonadati</taxon>
        <taxon>Pseudomonadota</taxon>
        <taxon>Betaproteobacteria</taxon>
        <taxon>Burkholderiales</taxon>
        <taxon>Sphaerotilaceae</taxon>
        <taxon>Piscinibacter</taxon>
    </lineage>
</organism>
<name>A0A7Y6NRE3_9BURK</name>
<evidence type="ECO:0000256" key="1">
    <source>
        <dbReference type="SAM" id="MobiDB-lite"/>
    </source>
</evidence>
<keyword evidence="3" id="KW-1185">Reference proteome</keyword>
<reference evidence="2 3" key="1">
    <citation type="submission" date="2020-06" db="EMBL/GenBank/DDBJ databases">
        <title>Schlegella sp. ID0723 isolated from air conditioner.</title>
        <authorList>
            <person name="Kim D.Y."/>
            <person name="Kim D.-U."/>
        </authorList>
    </citation>
    <scope>NUCLEOTIDE SEQUENCE [LARGE SCALE GENOMIC DNA]</scope>
    <source>
        <strain evidence="2 3">ID0723</strain>
    </source>
</reference>
<feature type="region of interest" description="Disordered" evidence="1">
    <location>
        <begin position="45"/>
        <end position="88"/>
    </location>
</feature>